<keyword evidence="5" id="KW-1185">Reference proteome</keyword>
<dbReference type="InterPro" id="IPR026893">
    <property type="entry name" value="Tyr/Ser_Pase_IphP-type"/>
</dbReference>
<keyword evidence="4" id="KW-0378">Hydrolase</keyword>
<proteinExistence type="inferred from homology"/>
<keyword evidence="3" id="KW-0732">Signal</keyword>
<evidence type="ECO:0000256" key="3">
    <source>
        <dbReference type="SAM" id="SignalP"/>
    </source>
</evidence>
<dbReference type="Pfam" id="PF13350">
    <property type="entry name" value="Y_phosphatase3"/>
    <property type="match status" value="1"/>
</dbReference>
<dbReference type="RefSeq" id="WP_182836600.1">
    <property type="nucleotide sequence ID" value="NZ_BAAABQ010000079.1"/>
</dbReference>
<comment type="caution">
    <text evidence="4">The sequence shown here is derived from an EMBL/GenBank/DDBJ whole genome shotgun (WGS) entry which is preliminary data.</text>
</comment>
<dbReference type="Gene3D" id="3.90.190.10">
    <property type="entry name" value="Protein tyrosine phosphatase superfamily"/>
    <property type="match status" value="1"/>
</dbReference>
<evidence type="ECO:0000256" key="1">
    <source>
        <dbReference type="ARBA" id="ARBA00009580"/>
    </source>
</evidence>
<feature type="chain" id="PRO_5045125899" evidence="3">
    <location>
        <begin position="24"/>
        <end position="347"/>
    </location>
</feature>
<evidence type="ECO:0000313" key="5">
    <source>
        <dbReference type="Proteomes" id="UP000517916"/>
    </source>
</evidence>
<reference evidence="4 5" key="1">
    <citation type="submission" date="2020-08" db="EMBL/GenBank/DDBJ databases">
        <title>Genomic Encyclopedia of Archaeal and Bacterial Type Strains, Phase II (KMG-II): from individual species to whole genera.</title>
        <authorList>
            <person name="Goeker M."/>
        </authorList>
    </citation>
    <scope>NUCLEOTIDE SEQUENCE [LARGE SCALE GENOMIC DNA]</scope>
    <source>
        <strain evidence="4 5">DSM 43850</strain>
    </source>
</reference>
<dbReference type="EMBL" id="JACJID010000001">
    <property type="protein sequence ID" value="MBA8924118.1"/>
    <property type="molecule type" value="Genomic_DNA"/>
</dbReference>
<evidence type="ECO:0000313" key="4">
    <source>
        <dbReference type="EMBL" id="MBA8924118.1"/>
    </source>
</evidence>
<name>A0ABR6BB60_9PSEU</name>
<sequence>MLIKTVTALLALTLTAAPAPAGAAPKEIPFTAATATQRDAGSFALSWSAPGVRQVTVYAGRTQDGIDYGHPVGRGEGTSAITVSGLGAADRWWFRLVPDHGAGLTVADRDLHLASAPNFRDAGGYRTADGHWVRMGAVYRSSDLSALSEADLAKLRRLGIRTVDDLRSPAEREQAPDRVPAGATAHTYDVVGTGGPDTDPQTPEQAEQLMIDTEVHLVRAASAQAGYHSVLAGIADRRTHNVLYHCTAGKDRTGWTSAVLLTALGVPRETVYADYLASNTYRAAANEAVLSQLPEDVREIVRPILEVRAKYLDSGFAEVAKEFGGFDRYLSAGLHVDPAALRAALLV</sequence>
<dbReference type="GO" id="GO:0004725">
    <property type="term" value="F:protein tyrosine phosphatase activity"/>
    <property type="evidence" value="ECO:0007669"/>
    <property type="project" value="UniProtKB-EC"/>
</dbReference>
<comment type="similarity">
    <text evidence="1">Belongs to the protein-tyrosine phosphatase family.</text>
</comment>
<gene>
    <name evidence="4" type="ORF">BC739_001315</name>
</gene>
<dbReference type="Proteomes" id="UP000517916">
    <property type="component" value="Unassembled WGS sequence"/>
</dbReference>
<feature type="compositionally biased region" description="Basic and acidic residues" evidence="2">
    <location>
        <begin position="167"/>
        <end position="176"/>
    </location>
</feature>
<dbReference type="PANTHER" id="PTHR31126">
    <property type="entry name" value="TYROSINE-PROTEIN PHOSPHATASE"/>
    <property type="match status" value="1"/>
</dbReference>
<organism evidence="4 5">
    <name type="scientific">Kutzneria viridogrisea</name>
    <dbReference type="NCBI Taxonomy" id="47990"/>
    <lineage>
        <taxon>Bacteria</taxon>
        <taxon>Bacillati</taxon>
        <taxon>Actinomycetota</taxon>
        <taxon>Actinomycetes</taxon>
        <taxon>Pseudonocardiales</taxon>
        <taxon>Pseudonocardiaceae</taxon>
        <taxon>Kutzneria</taxon>
    </lineage>
</organism>
<protein>
    <submittedName>
        <fullName evidence="4">Protein-tyrosine phosphatase</fullName>
        <ecNumber evidence="4">3.1.3.48</ecNumber>
    </submittedName>
</protein>
<dbReference type="EC" id="3.1.3.48" evidence="4"/>
<feature type="signal peptide" evidence="3">
    <location>
        <begin position="1"/>
        <end position="23"/>
    </location>
</feature>
<dbReference type="SUPFAM" id="SSF52799">
    <property type="entry name" value="(Phosphotyrosine protein) phosphatases II"/>
    <property type="match status" value="1"/>
</dbReference>
<accession>A0ABR6BB60</accession>
<evidence type="ECO:0000256" key="2">
    <source>
        <dbReference type="SAM" id="MobiDB-lite"/>
    </source>
</evidence>
<dbReference type="PANTHER" id="PTHR31126:SF1">
    <property type="entry name" value="TYROSINE SPECIFIC PROTEIN PHOSPHATASES DOMAIN-CONTAINING PROTEIN"/>
    <property type="match status" value="1"/>
</dbReference>
<feature type="region of interest" description="Disordered" evidence="2">
    <location>
        <begin position="167"/>
        <end position="202"/>
    </location>
</feature>
<dbReference type="InterPro" id="IPR029021">
    <property type="entry name" value="Prot-tyrosine_phosphatase-like"/>
</dbReference>